<sequence>MCFIRPLRVIKIDGKKAILANGIEAFYDKKVGKIKKNDLVAVYGNLILQKVGQKEINYD</sequence>
<accession>A0A1F7GDK2</accession>
<comment type="caution">
    <text evidence="1">The sequence shown here is derived from an EMBL/GenBank/DDBJ whole genome shotgun (WGS) entry which is preliminary data.</text>
</comment>
<protein>
    <submittedName>
        <fullName evidence="1">Uncharacterized protein</fullName>
    </submittedName>
</protein>
<dbReference type="EMBL" id="MFZG01000015">
    <property type="protein sequence ID" value="OGK16925.1"/>
    <property type="molecule type" value="Genomic_DNA"/>
</dbReference>
<evidence type="ECO:0000313" key="2">
    <source>
        <dbReference type="Proteomes" id="UP000177208"/>
    </source>
</evidence>
<dbReference type="AlphaFoldDB" id="A0A1F7GDK2"/>
<organism evidence="1 2">
    <name type="scientific">Candidatus Roizmanbacteria bacterium RIFCSPHIGHO2_01_FULL_39_12c</name>
    <dbReference type="NCBI Taxonomy" id="1802031"/>
    <lineage>
        <taxon>Bacteria</taxon>
        <taxon>Candidatus Roizmaniibacteriota</taxon>
    </lineage>
</organism>
<proteinExistence type="predicted"/>
<evidence type="ECO:0000313" key="1">
    <source>
        <dbReference type="EMBL" id="OGK16925.1"/>
    </source>
</evidence>
<name>A0A1F7GDK2_9BACT</name>
<dbReference type="Proteomes" id="UP000177208">
    <property type="component" value="Unassembled WGS sequence"/>
</dbReference>
<reference evidence="1 2" key="1">
    <citation type="journal article" date="2016" name="Nat. Commun.">
        <title>Thousands of microbial genomes shed light on interconnected biogeochemical processes in an aquifer system.</title>
        <authorList>
            <person name="Anantharaman K."/>
            <person name="Brown C.T."/>
            <person name="Hug L.A."/>
            <person name="Sharon I."/>
            <person name="Castelle C.J."/>
            <person name="Probst A.J."/>
            <person name="Thomas B.C."/>
            <person name="Singh A."/>
            <person name="Wilkins M.J."/>
            <person name="Karaoz U."/>
            <person name="Brodie E.L."/>
            <person name="Williams K.H."/>
            <person name="Hubbard S.S."/>
            <person name="Banfield J.F."/>
        </authorList>
    </citation>
    <scope>NUCLEOTIDE SEQUENCE [LARGE SCALE GENOMIC DNA]</scope>
</reference>
<gene>
    <name evidence="1" type="ORF">A2774_00310</name>
</gene>